<evidence type="ECO:0000313" key="2">
    <source>
        <dbReference type="EMBL" id="SVE38372.1"/>
    </source>
</evidence>
<evidence type="ECO:0000256" key="1">
    <source>
        <dbReference type="SAM" id="Phobius"/>
    </source>
</evidence>
<keyword evidence="1" id="KW-0472">Membrane</keyword>
<proteinExistence type="predicted"/>
<dbReference type="EMBL" id="UINC01213546">
    <property type="protein sequence ID" value="SVE38372.1"/>
    <property type="molecule type" value="Genomic_DNA"/>
</dbReference>
<name>A0A383D1N6_9ZZZZ</name>
<feature type="transmembrane region" description="Helical" evidence="1">
    <location>
        <begin position="7"/>
        <end position="31"/>
    </location>
</feature>
<accession>A0A383D1N6</accession>
<gene>
    <name evidence="2" type="ORF">METZ01_LOCUS491226</name>
</gene>
<reference evidence="2" key="1">
    <citation type="submission" date="2018-05" db="EMBL/GenBank/DDBJ databases">
        <authorList>
            <person name="Lanie J.A."/>
            <person name="Ng W.-L."/>
            <person name="Kazmierczak K.M."/>
            <person name="Andrzejewski T.M."/>
            <person name="Davidsen T.M."/>
            <person name="Wayne K.J."/>
            <person name="Tettelin H."/>
            <person name="Glass J.I."/>
            <person name="Rusch D."/>
            <person name="Podicherti R."/>
            <person name="Tsui H.-C.T."/>
            <person name="Winkler M.E."/>
        </authorList>
    </citation>
    <scope>NUCLEOTIDE SEQUENCE</scope>
</reference>
<organism evidence="2">
    <name type="scientific">marine metagenome</name>
    <dbReference type="NCBI Taxonomy" id="408172"/>
    <lineage>
        <taxon>unclassified sequences</taxon>
        <taxon>metagenomes</taxon>
        <taxon>ecological metagenomes</taxon>
    </lineage>
</organism>
<dbReference type="AlphaFoldDB" id="A0A383D1N6"/>
<protein>
    <submittedName>
        <fullName evidence="2">Uncharacterized protein</fullName>
    </submittedName>
</protein>
<sequence length="36" mass="4083">MRVGAVLAALYFAYSVITDLIIWSAALWWLVLELLT</sequence>
<keyword evidence="1" id="KW-0812">Transmembrane</keyword>
<keyword evidence="1" id="KW-1133">Transmembrane helix</keyword>